<sequence>MMAFGWAYINNGITHGTSCTFMDLPLHRGNIGCMGLPIPISSTNKAEESLRRGMN</sequence>
<reference evidence="1 2" key="1">
    <citation type="journal article" date="2018" name="PLoS Genet.">
        <title>Population sequencing reveals clonal diversity and ancestral inbreeding in the grapevine cultivar Chardonnay.</title>
        <authorList>
            <person name="Roach M.J."/>
            <person name="Johnson D.L."/>
            <person name="Bohlmann J."/>
            <person name="van Vuuren H.J."/>
            <person name="Jones S.J."/>
            <person name="Pretorius I.S."/>
            <person name="Schmidt S.A."/>
            <person name="Borneman A.R."/>
        </authorList>
    </citation>
    <scope>NUCLEOTIDE SEQUENCE [LARGE SCALE GENOMIC DNA]</scope>
    <source>
        <strain evidence="2">cv. Chardonnay</strain>
        <tissue evidence="1">Leaf</tissue>
    </source>
</reference>
<gene>
    <name evidence="1" type="ORF">CK203_074435</name>
</gene>
<protein>
    <submittedName>
        <fullName evidence="1">Uncharacterized protein</fullName>
    </submittedName>
</protein>
<evidence type="ECO:0000313" key="1">
    <source>
        <dbReference type="EMBL" id="RVW46900.1"/>
    </source>
</evidence>
<dbReference type="Proteomes" id="UP000288805">
    <property type="component" value="Unassembled WGS sequence"/>
</dbReference>
<evidence type="ECO:0000313" key="2">
    <source>
        <dbReference type="Proteomes" id="UP000288805"/>
    </source>
</evidence>
<dbReference type="AlphaFoldDB" id="A0A438EGS4"/>
<organism evidence="1 2">
    <name type="scientific">Vitis vinifera</name>
    <name type="common">Grape</name>
    <dbReference type="NCBI Taxonomy" id="29760"/>
    <lineage>
        <taxon>Eukaryota</taxon>
        <taxon>Viridiplantae</taxon>
        <taxon>Streptophyta</taxon>
        <taxon>Embryophyta</taxon>
        <taxon>Tracheophyta</taxon>
        <taxon>Spermatophyta</taxon>
        <taxon>Magnoliopsida</taxon>
        <taxon>eudicotyledons</taxon>
        <taxon>Gunneridae</taxon>
        <taxon>Pentapetalae</taxon>
        <taxon>rosids</taxon>
        <taxon>Vitales</taxon>
        <taxon>Vitaceae</taxon>
        <taxon>Viteae</taxon>
        <taxon>Vitis</taxon>
    </lineage>
</organism>
<comment type="caution">
    <text evidence="1">The sequence shown here is derived from an EMBL/GenBank/DDBJ whole genome shotgun (WGS) entry which is preliminary data.</text>
</comment>
<proteinExistence type="predicted"/>
<name>A0A438EGS4_VITVI</name>
<dbReference type="EMBL" id="QGNW01001296">
    <property type="protein sequence ID" value="RVW46900.1"/>
    <property type="molecule type" value="Genomic_DNA"/>
</dbReference>
<accession>A0A438EGS4</accession>